<sequence>MWDIPVCESQSTLCRLWTAVRVRSRVTDLIRAVDVFHGGSHRGQRGGELSSRRLLQVRERFPVLFSALITKPAMITLHGFNHILSEQQSVKIKKSQSFLSSL</sequence>
<comment type="caution">
    <text evidence="1">The sequence shown here is derived from an EMBL/GenBank/DDBJ whole genome shotgun (WGS) entry which is preliminary data.</text>
</comment>
<name>A0ABV0SQ41_9TELE</name>
<keyword evidence="2" id="KW-1185">Reference proteome</keyword>
<proteinExistence type="predicted"/>
<organism evidence="1 2">
    <name type="scientific">Ilyodon furcidens</name>
    <name type="common">goldbreast splitfin</name>
    <dbReference type="NCBI Taxonomy" id="33524"/>
    <lineage>
        <taxon>Eukaryota</taxon>
        <taxon>Metazoa</taxon>
        <taxon>Chordata</taxon>
        <taxon>Craniata</taxon>
        <taxon>Vertebrata</taxon>
        <taxon>Euteleostomi</taxon>
        <taxon>Actinopterygii</taxon>
        <taxon>Neopterygii</taxon>
        <taxon>Teleostei</taxon>
        <taxon>Neoteleostei</taxon>
        <taxon>Acanthomorphata</taxon>
        <taxon>Ovalentaria</taxon>
        <taxon>Atherinomorphae</taxon>
        <taxon>Cyprinodontiformes</taxon>
        <taxon>Goodeidae</taxon>
        <taxon>Ilyodon</taxon>
    </lineage>
</organism>
<reference evidence="1 2" key="1">
    <citation type="submission" date="2021-06" db="EMBL/GenBank/DDBJ databases">
        <authorList>
            <person name="Palmer J.M."/>
        </authorList>
    </citation>
    <scope>NUCLEOTIDE SEQUENCE [LARGE SCALE GENOMIC DNA]</scope>
    <source>
        <strain evidence="2">if_2019</strain>
        <tissue evidence="1">Muscle</tissue>
    </source>
</reference>
<dbReference type="Proteomes" id="UP001482620">
    <property type="component" value="Unassembled WGS sequence"/>
</dbReference>
<gene>
    <name evidence="1" type="ORF">ILYODFUR_029098</name>
</gene>
<protein>
    <submittedName>
        <fullName evidence="1">Uncharacterized protein</fullName>
    </submittedName>
</protein>
<evidence type="ECO:0000313" key="2">
    <source>
        <dbReference type="Proteomes" id="UP001482620"/>
    </source>
</evidence>
<evidence type="ECO:0000313" key="1">
    <source>
        <dbReference type="EMBL" id="MEQ2222700.1"/>
    </source>
</evidence>
<accession>A0ABV0SQ41</accession>
<dbReference type="EMBL" id="JAHRIQ010004090">
    <property type="protein sequence ID" value="MEQ2222700.1"/>
    <property type="molecule type" value="Genomic_DNA"/>
</dbReference>